<dbReference type="GO" id="GO:0016462">
    <property type="term" value="F:pyrophosphatase activity"/>
    <property type="evidence" value="ECO:0007669"/>
    <property type="project" value="UniProtKB-ARBA"/>
</dbReference>
<organism evidence="2 3">
    <name type="scientific">Orchesella cincta</name>
    <name type="common">Springtail</name>
    <name type="synonym">Podura cincta</name>
    <dbReference type="NCBI Taxonomy" id="48709"/>
    <lineage>
        <taxon>Eukaryota</taxon>
        <taxon>Metazoa</taxon>
        <taxon>Ecdysozoa</taxon>
        <taxon>Arthropoda</taxon>
        <taxon>Hexapoda</taxon>
        <taxon>Collembola</taxon>
        <taxon>Entomobryomorpha</taxon>
        <taxon>Entomobryoidea</taxon>
        <taxon>Orchesellidae</taxon>
        <taxon>Orchesellinae</taxon>
        <taxon>Orchesella</taxon>
    </lineage>
</organism>
<sequence>MPGNIEIKAKITNLSELTERAKAISEEHIPLQQCDTFFNAPTTGCRLKLRCEEKLLVGEKSACLVAYNRPDVTGPKFSHYVLSPVSDPATMEEALTMSNGAIGKVEKKRDAFIVKRNGLTARVHLDNVKGLGEFLEFEVIVENDSQLPEANSIAEYLSTYFGISDEDRIPGAYWNLLQAKKTDN</sequence>
<dbReference type="AlphaFoldDB" id="A0A1D2MVX2"/>
<evidence type="ECO:0000313" key="3">
    <source>
        <dbReference type="Proteomes" id="UP000094527"/>
    </source>
</evidence>
<keyword evidence="3" id="KW-1185">Reference proteome</keyword>
<dbReference type="Gene3D" id="2.40.320.10">
    <property type="entry name" value="Hypothetical Protein Pfu-838710-001"/>
    <property type="match status" value="1"/>
</dbReference>
<dbReference type="Pfam" id="PF01928">
    <property type="entry name" value="CYTH"/>
    <property type="match status" value="1"/>
</dbReference>
<proteinExistence type="predicted"/>
<dbReference type="InterPro" id="IPR008173">
    <property type="entry name" value="Adenylyl_cyclase_CyaB"/>
</dbReference>
<evidence type="ECO:0000313" key="2">
    <source>
        <dbReference type="EMBL" id="ODM96815.1"/>
    </source>
</evidence>
<dbReference type="STRING" id="48709.A0A1D2MVX2"/>
<protein>
    <recommendedName>
        <fullName evidence="1">CYTH domain-containing protein</fullName>
    </recommendedName>
</protein>
<dbReference type="InterPro" id="IPR033469">
    <property type="entry name" value="CYTH-like_dom_sf"/>
</dbReference>
<dbReference type="SUPFAM" id="SSF55154">
    <property type="entry name" value="CYTH-like phosphatases"/>
    <property type="match status" value="1"/>
</dbReference>
<comment type="caution">
    <text evidence="2">The sequence shown here is derived from an EMBL/GenBank/DDBJ whole genome shotgun (WGS) entry which is preliminary data.</text>
</comment>
<dbReference type="OrthoDB" id="6159137at2759"/>
<feature type="domain" description="CYTH" evidence="1">
    <location>
        <begin position="2"/>
        <end position="179"/>
    </location>
</feature>
<dbReference type="InterPro" id="IPR023577">
    <property type="entry name" value="CYTH_domain"/>
</dbReference>
<name>A0A1D2MVX2_ORCCI</name>
<gene>
    <name evidence="2" type="ORF">Ocin01_09873</name>
</gene>
<dbReference type="PANTHER" id="PTHR21028">
    <property type="entry name" value="SI:CH211-156B7.4"/>
    <property type="match status" value="1"/>
</dbReference>
<reference evidence="2 3" key="1">
    <citation type="journal article" date="2016" name="Genome Biol. Evol.">
        <title>Gene Family Evolution Reflects Adaptation to Soil Environmental Stressors in the Genome of the Collembolan Orchesella cincta.</title>
        <authorList>
            <person name="Faddeeva-Vakhrusheva A."/>
            <person name="Derks M.F."/>
            <person name="Anvar S.Y."/>
            <person name="Agamennone V."/>
            <person name="Suring W."/>
            <person name="Smit S."/>
            <person name="van Straalen N.M."/>
            <person name="Roelofs D."/>
        </authorList>
    </citation>
    <scope>NUCLEOTIDE SEQUENCE [LARGE SCALE GENOMIC DNA]</scope>
    <source>
        <tissue evidence="2">Mixed pool</tissue>
    </source>
</reference>
<dbReference type="OMA" id="TRIHMDE"/>
<accession>A0A1D2MVX2</accession>
<dbReference type="Proteomes" id="UP000094527">
    <property type="component" value="Unassembled WGS sequence"/>
</dbReference>
<dbReference type="CDD" id="cd07890">
    <property type="entry name" value="CYTH-like_AC_IV-like"/>
    <property type="match status" value="1"/>
</dbReference>
<evidence type="ECO:0000259" key="1">
    <source>
        <dbReference type="PROSITE" id="PS51707"/>
    </source>
</evidence>
<dbReference type="PROSITE" id="PS51707">
    <property type="entry name" value="CYTH"/>
    <property type="match status" value="1"/>
</dbReference>
<dbReference type="EMBL" id="LJIJ01000501">
    <property type="protein sequence ID" value="ODM96815.1"/>
    <property type="molecule type" value="Genomic_DNA"/>
</dbReference>
<dbReference type="PANTHER" id="PTHR21028:SF2">
    <property type="entry name" value="CYTH DOMAIN-CONTAINING PROTEIN"/>
    <property type="match status" value="1"/>
</dbReference>